<comment type="similarity">
    <text evidence="1">Belongs to the enoyl-CoA hydratase/isomerase family.</text>
</comment>
<dbReference type="SUPFAM" id="SSF52096">
    <property type="entry name" value="ClpP/crotonase"/>
    <property type="match status" value="1"/>
</dbReference>
<dbReference type="RefSeq" id="WP_088601483.1">
    <property type="nucleotide sequence ID" value="NZ_NJIH01000001.1"/>
</dbReference>
<dbReference type="PANTHER" id="PTHR42964">
    <property type="entry name" value="ENOYL-COA HYDRATASE"/>
    <property type="match status" value="1"/>
</dbReference>
<dbReference type="OrthoDB" id="9807606at2"/>
<proteinExistence type="inferred from homology"/>
<evidence type="ECO:0000313" key="2">
    <source>
        <dbReference type="EMBL" id="OWT66357.1"/>
    </source>
</evidence>
<dbReference type="InterPro" id="IPR051683">
    <property type="entry name" value="Enoyl-CoA_Hydratase/Isomerase"/>
</dbReference>
<dbReference type="GO" id="GO:0003824">
    <property type="term" value="F:catalytic activity"/>
    <property type="evidence" value="ECO:0007669"/>
    <property type="project" value="UniProtKB-ARBA"/>
</dbReference>
<dbReference type="EMBL" id="NJIH01000001">
    <property type="protein sequence ID" value="OWT66357.1"/>
    <property type="molecule type" value="Genomic_DNA"/>
</dbReference>
<organism evidence="2 3">
    <name type="scientific">Candidimonas nitroreducens</name>
    <dbReference type="NCBI Taxonomy" id="683354"/>
    <lineage>
        <taxon>Bacteria</taxon>
        <taxon>Pseudomonadati</taxon>
        <taxon>Pseudomonadota</taxon>
        <taxon>Betaproteobacteria</taxon>
        <taxon>Burkholderiales</taxon>
        <taxon>Alcaligenaceae</taxon>
        <taxon>Candidimonas</taxon>
    </lineage>
</organism>
<dbReference type="Gene3D" id="3.90.226.10">
    <property type="entry name" value="2-enoyl-CoA Hydratase, Chain A, domain 1"/>
    <property type="match status" value="1"/>
</dbReference>
<dbReference type="PANTHER" id="PTHR42964:SF1">
    <property type="entry name" value="POLYKETIDE BIOSYNTHESIS ENOYL-COA HYDRATASE PKSH-RELATED"/>
    <property type="match status" value="1"/>
</dbReference>
<sequence length="284" mass="31758">MTDSVIVEKDGSIARLILNRPEKHNALRFDDLDKLVEALHSAEDDDDIKVIILKGNGPSFCAGHDYNDALRLYGLDAARSEAKPRRPSIRSRLLRDRKLGMNYMAFQNSMKPIIAQVHGHCTGVGMYIVELVDLAIAEDGTRFSHAEQRLGLAGNTWHMNSQILMYGAKKARELMLLGDEFNGPAAEALGLVNRSVPAEQLEDTVEDWAQRISRHARDALVTGKAMHQMAMENLGAAEQFGRGYVGHTLGTSLRLEPDEFNFVRERSLEGTTATFKERDKHFKN</sequence>
<dbReference type="InterPro" id="IPR001753">
    <property type="entry name" value="Enoyl-CoA_hydra/iso"/>
</dbReference>
<dbReference type="CDD" id="cd06558">
    <property type="entry name" value="crotonase-like"/>
    <property type="match status" value="1"/>
</dbReference>
<protein>
    <submittedName>
        <fullName evidence="2">Enoyl-CoA hydratase</fullName>
    </submittedName>
</protein>
<reference evidence="3" key="1">
    <citation type="submission" date="2017-06" db="EMBL/GenBank/DDBJ databases">
        <title>Herbaspirillum phytohormonus sp. nov., isolated from the root nodule of Robinia pseudoacacia in lead-zinc mine.</title>
        <authorList>
            <person name="Fan M."/>
            <person name="Lin Y."/>
        </authorList>
    </citation>
    <scope>NUCLEOTIDE SEQUENCE [LARGE SCALE GENOMIC DNA]</scope>
    <source>
        <strain evidence="3">SC-089</strain>
    </source>
</reference>
<gene>
    <name evidence="2" type="ORF">CEY11_01070</name>
</gene>
<dbReference type="Proteomes" id="UP000214603">
    <property type="component" value="Unassembled WGS sequence"/>
</dbReference>
<evidence type="ECO:0000256" key="1">
    <source>
        <dbReference type="ARBA" id="ARBA00005254"/>
    </source>
</evidence>
<keyword evidence="3" id="KW-1185">Reference proteome</keyword>
<evidence type="ECO:0000313" key="3">
    <source>
        <dbReference type="Proteomes" id="UP000214603"/>
    </source>
</evidence>
<accession>A0A225MY85</accession>
<dbReference type="Pfam" id="PF00378">
    <property type="entry name" value="ECH_1"/>
    <property type="match status" value="1"/>
</dbReference>
<dbReference type="AlphaFoldDB" id="A0A225MY85"/>
<name>A0A225MY85_9BURK</name>
<comment type="caution">
    <text evidence="2">The sequence shown here is derived from an EMBL/GenBank/DDBJ whole genome shotgun (WGS) entry which is preliminary data.</text>
</comment>
<dbReference type="InterPro" id="IPR029045">
    <property type="entry name" value="ClpP/crotonase-like_dom_sf"/>
</dbReference>